<dbReference type="EMBL" id="FTMF01000002">
    <property type="protein sequence ID" value="SIQ01302.1"/>
    <property type="molecule type" value="Genomic_DNA"/>
</dbReference>
<reference evidence="2 4" key="2">
    <citation type="submission" date="2018-06" db="EMBL/GenBank/DDBJ databases">
        <authorList>
            <consortium name="Pathogen Informatics"/>
            <person name="Doyle S."/>
        </authorList>
    </citation>
    <scope>NUCLEOTIDE SEQUENCE [LARGE SCALE GENOMIC DNA]</scope>
    <source>
        <strain evidence="2 4">NCTC13560</strain>
    </source>
</reference>
<name>A0A381FF39_9FLAO</name>
<accession>A0A381FF39</accession>
<evidence type="ECO:0000313" key="4">
    <source>
        <dbReference type="Proteomes" id="UP000255231"/>
    </source>
</evidence>
<dbReference type="EMBL" id="UFVS01000001">
    <property type="protein sequence ID" value="SUX45078.1"/>
    <property type="molecule type" value="Genomic_DNA"/>
</dbReference>
<evidence type="ECO:0000313" key="2">
    <source>
        <dbReference type="EMBL" id="SUX45078.1"/>
    </source>
</evidence>
<keyword evidence="3" id="KW-1185">Reference proteome</keyword>
<dbReference type="Proteomes" id="UP000255231">
    <property type="component" value="Unassembled WGS sequence"/>
</dbReference>
<dbReference type="AlphaFoldDB" id="A0A381FF39"/>
<evidence type="ECO:0000313" key="3">
    <source>
        <dbReference type="Proteomes" id="UP000185725"/>
    </source>
</evidence>
<sequence length="48" mass="5743">MKYHSIDVYMLRIYNITLLCIFTLSEIAYETESSLYYNSTFIFIVYVG</sequence>
<dbReference type="Proteomes" id="UP000185725">
    <property type="component" value="Unassembled WGS sequence"/>
</dbReference>
<organism evidence="2 4">
    <name type="scientific">Chryseobacterium indoltheticum</name>
    <dbReference type="NCBI Taxonomy" id="254"/>
    <lineage>
        <taxon>Bacteria</taxon>
        <taxon>Pseudomonadati</taxon>
        <taxon>Bacteroidota</taxon>
        <taxon>Flavobacteriia</taxon>
        <taxon>Flavobacteriales</taxon>
        <taxon>Weeksellaceae</taxon>
        <taxon>Chryseobacterium group</taxon>
        <taxon>Chryseobacterium</taxon>
    </lineage>
</organism>
<evidence type="ECO:0000313" key="1">
    <source>
        <dbReference type="EMBL" id="SIQ01302.1"/>
    </source>
</evidence>
<reference evidence="1 3" key="1">
    <citation type="submission" date="2017-01" db="EMBL/GenBank/DDBJ databases">
        <authorList>
            <person name="Varghese N."/>
            <person name="Submissions S."/>
        </authorList>
    </citation>
    <scope>NUCLEOTIDE SEQUENCE [LARGE SCALE GENOMIC DNA]</scope>
    <source>
        <strain evidence="1 3">ATCC 27950</strain>
    </source>
</reference>
<protein>
    <submittedName>
        <fullName evidence="2">Uncharacterized protein</fullName>
    </submittedName>
</protein>
<gene>
    <name evidence="2" type="ORF">NCTC13560_02877</name>
    <name evidence="1" type="ORF">SAMN05421682_1029</name>
</gene>
<proteinExistence type="predicted"/>